<protein>
    <submittedName>
        <fullName evidence="1">Uncharacterized protein</fullName>
    </submittedName>
</protein>
<dbReference type="eggNOG" id="ENOG5033KCQ">
    <property type="taxonomic scope" value="Bacteria"/>
</dbReference>
<proteinExistence type="predicted"/>
<name>E2SEC3_9ACTN</name>
<gene>
    <name evidence="1" type="ORF">HMPREF0063_12059</name>
</gene>
<sequence>MFVIPTGDDRAGVGQVVATYGQSAFYFAVFDLVVPLIDASQRAREALSTGVKFLALSMDAKLHAGHWTVVATAPVDAGIPLPGYKEVVELEGSFHFQVVDHSGQRTRTATPSEVSQLPNRTFVAPVRLEKALRADLGLEPWLDHYAALRIENVVSDESLFSQPSE</sequence>
<organism evidence="1 2">
    <name type="scientific">Aeromicrobium marinum DSM 15272</name>
    <dbReference type="NCBI Taxonomy" id="585531"/>
    <lineage>
        <taxon>Bacteria</taxon>
        <taxon>Bacillati</taxon>
        <taxon>Actinomycetota</taxon>
        <taxon>Actinomycetes</taxon>
        <taxon>Propionibacteriales</taxon>
        <taxon>Nocardioidaceae</taxon>
        <taxon>Aeromicrobium</taxon>
    </lineage>
</organism>
<keyword evidence="2" id="KW-1185">Reference proteome</keyword>
<reference evidence="1" key="1">
    <citation type="submission" date="2010-08" db="EMBL/GenBank/DDBJ databases">
        <authorList>
            <person name="Muzny D."/>
            <person name="Qin X."/>
            <person name="Buhay C."/>
            <person name="Dugan-Rocha S."/>
            <person name="Ding Y."/>
            <person name="Chen G."/>
            <person name="Hawes A."/>
            <person name="Holder M."/>
            <person name="Jhangiani S."/>
            <person name="Johnson A."/>
            <person name="Khan Z."/>
            <person name="Li Z."/>
            <person name="Liu W."/>
            <person name="Liu X."/>
            <person name="Perez L."/>
            <person name="Shen H."/>
            <person name="Wang Q."/>
            <person name="Watt J."/>
            <person name="Xi L."/>
            <person name="Xin Y."/>
            <person name="Zhou J."/>
            <person name="Deng J."/>
            <person name="Jiang H."/>
            <person name="Liu Y."/>
            <person name="Qu J."/>
            <person name="Song X.-Z."/>
            <person name="Zhang L."/>
            <person name="Villasana D."/>
            <person name="Johnson A."/>
            <person name="Liu J."/>
            <person name="Liyanage D."/>
            <person name="Lorensuhewa L."/>
            <person name="Robinson T."/>
            <person name="Song A."/>
            <person name="Song B.-B."/>
            <person name="Dinh H."/>
            <person name="Thornton R."/>
            <person name="Coyle M."/>
            <person name="Francisco L."/>
            <person name="Jackson L."/>
            <person name="Javaid M."/>
            <person name="Korchina V."/>
            <person name="Kovar C."/>
            <person name="Mata R."/>
            <person name="Mathew T."/>
            <person name="Ngo R."/>
            <person name="Nguyen L."/>
            <person name="Nguyen N."/>
            <person name="Okwuonu G."/>
            <person name="Ongeri F."/>
            <person name="Pham C."/>
            <person name="Simmons D."/>
            <person name="Wilczek-Boney K."/>
            <person name="Hale W."/>
            <person name="Jakkamsetti A."/>
            <person name="Pham P."/>
            <person name="Ruth R."/>
            <person name="San Lucas F."/>
            <person name="Warren J."/>
            <person name="Zhang J."/>
            <person name="Zhao Z."/>
            <person name="Zhou C."/>
            <person name="Zhu D."/>
            <person name="Lee S."/>
            <person name="Bess C."/>
            <person name="Blankenburg K."/>
            <person name="Forbes L."/>
            <person name="Fu Q."/>
            <person name="Gubbala S."/>
            <person name="Hirani K."/>
            <person name="Jayaseelan J.C."/>
            <person name="Lara F."/>
            <person name="Munidasa M."/>
            <person name="Palculict T."/>
            <person name="Patil S."/>
            <person name="Pu L.-L."/>
            <person name="Saada N."/>
            <person name="Tang L."/>
            <person name="Weissenberger G."/>
            <person name="Zhu Y."/>
            <person name="Hemphill L."/>
            <person name="Shang Y."/>
            <person name="Youmans B."/>
            <person name="Ayvaz T."/>
            <person name="Ross M."/>
            <person name="Santibanez J."/>
            <person name="Aqrawi P."/>
            <person name="Gross S."/>
            <person name="Joshi V."/>
            <person name="Fowler G."/>
            <person name="Nazareth L."/>
            <person name="Reid J."/>
            <person name="Worley K."/>
            <person name="Petrosino J."/>
            <person name="Highlander S."/>
            <person name="Gibbs R."/>
        </authorList>
    </citation>
    <scope>NUCLEOTIDE SEQUENCE [LARGE SCALE GENOMIC DNA]</scope>
    <source>
        <strain evidence="1">DSM 15272</strain>
    </source>
</reference>
<accession>E2SEC3</accession>
<dbReference type="AlphaFoldDB" id="E2SEC3"/>
<dbReference type="HOGENOM" id="CLU_1607382_0_0_11"/>
<dbReference type="OrthoDB" id="4243143at2"/>
<dbReference type="EMBL" id="ACLF03000006">
    <property type="protein sequence ID" value="EFQ82850.1"/>
    <property type="molecule type" value="Genomic_DNA"/>
</dbReference>
<dbReference type="Proteomes" id="UP000003111">
    <property type="component" value="Unassembled WGS sequence"/>
</dbReference>
<evidence type="ECO:0000313" key="2">
    <source>
        <dbReference type="Proteomes" id="UP000003111"/>
    </source>
</evidence>
<comment type="caution">
    <text evidence="1">The sequence shown here is derived from an EMBL/GenBank/DDBJ whole genome shotgun (WGS) entry which is preliminary data.</text>
</comment>
<dbReference type="RefSeq" id="WP_007077151.1">
    <property type="nucleotide sequence ID" value="NZ_CM001024.1"/>
</dbReference>
<dbReference type="STRING" id="585531.HMPREF0063_12059"/>
<evidence type="ECO:0000313" key="1">
    <source>
        <dbReference type="EMBL" id="EFQ82850.1"/>
    </source>
</evidence>